<dbReference type="PANTHER" id="PTHR34502:SF3">
    <property type="entry name" value="DUF6594 DOMAIN-CONTAINING PROTEIN"/>
    <property type="match status" value="1"/>
</dbReference>
<dbReference type="InterPro" id="IPR046529">
    <property type="entry name" value="DUF6594"/>
</dbReference>
<gene>
    <name evidence="3" type="ORF">EV356DRAFT_516660</name>
</gene>
<name>A0A6A6HMT0_VIRVR</name>
<dbReference type="OrthoDB" id="3533814at2759"/>
<sequence>MSGYCDLENEKVGDSNPSSPSTLSQGNYRERGDDVEAGRGVLKRNRLGSLLSKFFSKEAPEDREATKKKHDEIAETEILKLEDCPRGYSSTAAFLSSEPNFSLYRGFSYLYSRVILNLQDEIAVLERDLKDCEKIQREKRLVRRLQSREIEDRDSRNESEKRKKSAILSDLESKLVSYGKVLKQARDIGSFQKPSKRDYRSVRIWFCNTNPLVEKEGAFIKHKEDIISLYNGREWSAFDEIVEKFLMSLRSSFLR</sequence>
<protein>
    <recommendedName>
        <fullName evidence="2">DUF6594 domain-containing protein</fullName>
    </recommendedName>
</protein>
<evidence type="ECO:0000313" key="3">
    <source>
        <dbReference type="EMBL" id="KAF2238760.1"/>
    </source>
</evidence>
<evidence type="ECO:0000256" key="1">
    <source>
        <dbReference type="SAM" id="MobiDB-lite"/>
    </source>
</evidence>
<evidence type="ECO:0000259" key="2">
    <source>
        <dbReference type="Pfam" id="PF20237"/>
    </source>
</evidence>
<feature type="region of interest" description="Disordered" evidence="1">
    <location>
        <begin position="1"/>
        <end position="40"/>
    </location>
</feature>
<keyword evidence="4" id="KW-1185">Reference proteome</keyword>
<feature type="compositionally biased region" description="Polar residues" evidence="1">
    <location>
        <begin position="15"/>
        <end position="27"/>
    </location>
</feature>
<dbReference type="Proteomes" id="UP000800092">
    <property type="component" value="Unassembled WGS sequence"/>
</dbReference>
<organism evidence="3 4">
    <name type="scientific">Viridothelium virens</name>
    <name type="common">Speckled blister lichen</name>
    <name type="synonym">Trypethelium virens</name>
    <dbReference type="NCBI Taxonomy" id="1048519"/>
    <lineage>
        <taxon>Eukaryota</taxon>
        <taxon>Fungi</taxon>
        <taxon>Dikarya</taxon>
        <taxon>Ascomycota</taxon>
        <taxon>Pezizomycotina</taxon>
        <taxon>Dothideomycetes</taxon>
        <taxon>Dothideomycetes incertae sedis</taxon>
        <taxon>Trypetheliales</taxon>
        <taxon>Trypetheliaceae</taxon>
        <taxon>Viridothelium</taxon>
    </lineage>
</organism>
<evidence type="ECO:0000313" key="4">
    <source>
        <dbReference type="Proteomes" id="UP000800092"/>
    </source>
</evidence>
<dbReference type="EMBL" id="ML991774">
    <property type="protein sequence ID" value="KAF2238760.1"/>
    <property type="molecule type" value="Genomic_DNA"/>
</dbReference>
<dbReference type="Pfam" id="PF20237">
    <property type="entry name" value="DUF6594"/>
    <property type="match status" value="1"/>
</dbReference>
<feature type="domain" description="DUF6594" evidence="2">
    <location>
        <begin position="88"/>
        <end position="250"/>
    </location>
</feature>
<dbReference type="PANTHER" id="PTHR34502">
    <property type="entry name" value="DUF6594 DOMAIN-CONTAINING PROTEIN-RELATED"/>
    <property type="match status" value="1"/>
</dbReference>
<proteinExistence type="predicted"/>
<reference evidence="3" key="1">
    <citation type="journal article" date="2020" name="Stud. Mycol.">
        <title>101 Dothideomycetes genomes: a test case for predicting lifestyles and emergence of pathogens.</title>
        <authorList>
            <person name="Haridas S."/>
            <person name="Albert R."/>
            <person name="Binder M."/>
            <person name="Bloem J."/>
            <person name="Labutti K."/>
            <person name="Salamov A."/>
            <person name="Andreopoulos B."/>
            <person name="Baker S."/>
            <person name="Barry K."/>
            <person name="Bills G."/>
            <person name="Bluhm B."/>
            <person name="Cannon C."/>
            <person name="Castanera R."/>
            <person name="Culley D."/>
            <person name="Daum C."/>
            <person name="Ezra D."/>
            <person name="Gonzalez J."/>
            <person name="Henrissat B."/>
            <person name="Kuo A."/>
            <person name="Liang C."/>
            <person name="Lipzen A."/>
            <person name="Lutzoni F."/>
            <person name="Magnuson J."/>
            <person name="Mondo S."/>
            <person name="Nolan M."/>
            <person name="Ohm R."/>
            <person name="Pangilinan J."/>
            <person name="Park H.-J."/>
            <person name="Ramirez L."/>
            <person name="Alfaro M."/>
            <person name="Sun H."/>
            <person name="Tritt A."/>
            <person name="Yoshinaga Y."/>
            <person name="Zwiers L.-H."/>
            <person name="Turgeon B."/>
            <person name="Goodwin S."/>
            <person name="Spatafora J."/>
            <person name="Crous P."/>
            <person name="Grigoriev I."/>
        </authorList>
    </citation>
    <scope>NUCLEOTIDE SEQUENCE</scope>
    <source>
        <strain evidence="3">Tuck. ex Michener</strain>
    </source>
</reference>
<accession>A0A6A6HMT0</accession>
<dbReference type="AlphaFoldDB" id="A0A6A6HMT0"/>
<feature type="compositionally biased region" description="Basic and acidic residues" evidence="1">
    <location>
        <begin position="28"/>
        <end position="37"/>
    </location>
</feature>